<comment type="caution">
    <text evidence="1">The sequence shown here is derived from an EMBL/GenBank/DDBJ whole genome shotgun (WGS) entry which is preliminary data.</text>
</comment>
<gene>
    <name evidence="1" type="ORF">PEDI_04760</name>
</gene>
<evidence type="ECO:0000313" key="1">
    <source>
        <dbReference type="EMBL" id="GJM59924.1"/>
    </source>
</evidence>
<organism evidence="1 2">
    <name type="scientific">Persicobacter diffluens</name>
    <dbReference type="NCBI Taxonomy" id="981"/>
    <lineage>
        <taxon>Bacteria</taxon>
        <taxon>Pseudomonadati</taxon>
        <taxon>Bacteroidota</taxon>
        <taxon>Cytophagia</taxon>
        <taxon>Cytophagales</taxon>
        <taxon>Persicobacteraceae</taxon>
        <taxon>Persicobacter</taxon>
    </lineage>
</organism>
<dbReference type="EMBL" id="BQKE01000001">
    <property type="protein sequence ID" value="GJM59924.1"/>
    <property type="molecule type" value="Genomic_DNA"/>
</dbReference>
<evidence type="ECO:0000313" key="2">
    <source>
        <dbReference type="Proteomes" id="UP001310022"/>
    </source>
</evidence>
<protein>
    <recommendedName>
        <fullName evidence="3">TonB C-terminal domain-containing protein</fullName>
    </recommendedName>
</protein>
<accession>A0AAN4VTR1</accession>
<keyword evidence="2" id="KW-1185">Reference proteome</keyword>
<dbReference type="Proteomes" id="UP001310022">
    <property type="component" value="Unassembled WGS sequence"/>
</dbReference>
<dbReference type="SUPFAM" id="SSF74653">
    <property type="entry name" value="TolA/TonB C-terminal domain"/>
    <property type="match status" value="1"/>
</dbReference>
<evidence type="ECO:0008006" key="3">
    <source>
        <dbReference type="Google" id="ProtNLM"/>
    </source>
</evidence>
<proteinExistence type="predicted"/>
<sequence length="164" mass="18404">MSNFLYNFGNQLSLFRLIFICLFLLNQGNAYASVVLSSILQQRDSVEVMTVVDSPPEFEGGMPAFYKYIGKNFKLPATCRESAISGKVFVEFIVSEEGEVLSPKIIKGLEMAYPLEDGRLHPAVKAYHEEMLRVFSHSPRWKPGTHEGVARNARMQLVVVVCLG</sequence>
<reference evidence="1 2" key="1">
    <citation type="submission" date="2021-12" db="EMBL/GenBank/DDBJ databases">
        <title>Genome sequencing of bacteria with rrn-lacking chromosome and rrn-plasmid.</title>
        <authorList>
            <person name="Anda M."/>
            <person name="Iwasaki W."/>
        </authorList>
    </citation>
    <scope>NUCLEOTIDE SEQUENCE [LARGE SCALE GENOMIC DNA]</scope>
    <source>
        <strain evidence="1 2">NBRC 15940</strain>
    </source>
</reference>
<dbReference type="AlphaFoldDB" id="A0AAN4VTR1"/>
<dbReference type="Gene3D" id="3.30.1150.10">
    <property type="match status" value="1"/>
</dbReference>
<name>A0AAN4VTR1_9BACT</name>
<dbReference type="RefSeq" id="WP_338235827.1">
    <property type="nucleotide sequence ID" value="NZ_BQKE01000001.1"/>
</dbReference>